<evidence type="ECO:0000256" key="2">
    <source>
        <dbReference type="ARBA" id="ARBA00022670"/>
    </source>
</evidence>
<keyword evidence="5 7" id="KW-0862">Zinc</keyword>
<keyword evidence="4 7" id="KW-0378">Hydrolase</keyword>
<evidence type="ECO:0000256" key="5">
    <source>
        <dbReference type="ARBA" id="ARBA00022833"/>
    </source>
</evidence>
<gene>
    <name evidence="10" type="ORF">DEH80_05010</name>
</gene>
<keyword evidence="3 7" id="KW-0479">Metal-binding</keyword>
<dbReference type="OrthoDB" id="9773538at2"/>
<evidence type="ECO:0000313" key="11">
    <source>
        <dbReference type="Proteomes" id="UP000251800"/>
    </source>
</evidence>
<name>A0A363UMX6_9GAMM</name>
<dbReference type="InterPro" id="IPR001567">
    <property type="entry name" value="Pept_M3A_M3B_dom"/>
</dbReference>
<dbReference type="Gene3D" id="1.10.1370.10">
    <property type="entry name" value="Neurolysin, domain 3"/>
    <property type="match status" value="1"/>
</dbReference>
<comment type="cofactor">
    <cofactor evidence="7">
        <name>Zn(2+)</name>
        <dbReference type="ChEBI" id="CHEBI:29105"/>
    </cofactor>
    <text evidence="7">Binds 1 zinc ion.</text>
</comment>
<dbReference type="InterPro" id="IPR024077">
    <property type="entry name" value="Neurolysin/TOP_dom2"/>
</dbReference>
<dbReference type="SUPFAM" id="SSF55486">
    <property type="entry name" value="Metalloproteases ('zincins'), catalytic domain"/>
    <property type="match status" value="1"/>
</dbReference>
<accession>A0A363UMX6</accession>
<feature type="chain" id="PRO_5016850710" evidence="8">
    <location>
        <begin position="20"/>
        <end position="656"/>
    </location>
</feature>
<evidence type="ECO:0000259" key="9">
    <source>
        <dbReference type="Pfam" id="PF01432"/>
    </source>
</evidence>
<proteinExistence type="inferred from homology"/>
<keyword evidence="8" id="KW-0732">Signal</keyword>
<keyword evidence="2 7" id="KW-0645">Protease</keyword>
<keyword evidence="6 7" id="KW-0482">Metalloprotease</keyword>
<dbReference type="EMBL" id="QEQK01000004">
    <property type="protein sequence ID" value="PWN56788.1"/>
    <property type="molecule type" value="Genomic_DNA"/>
</dbReference>
<dbReference type="RefSeq" id="WP_109719386.1">
    <property type="nucleotide sequence ID" value="NZ_QEQK01000004.1"/>
</dbReference>
<dbReference type="Gene3D" id="3.40.390.10">
    <property type="entry name" value="Collagenase (Catalytic Domain)"/>
    <property type="match status" value="1"/>
</dbReference>
<comment type="caution">
    <text evidence="10">The sequence shown here is derived from an EMBL/GenBank/DDBJ whole genome shotgun (WGS) entry which is preliminary data.</text>
</comment>
<reference evidence="10 11" key="1">
    <citation type="submission" date="2018-05" db="EMBL/GenBank/DDBJ databases">
        <title>Abyssibacter profundi OUC007T gen. nov., sp. nov, a marine bacterium isolated from seawater of the Mariana Trench.</title>
        <authorList>
            <person name="Zhou S."/>
        </authorList>
    </citation>
    <scope>NUCLEOTIDE SEQUENCE [LARGE SCALE GENOMIC DNA]</scope>
    <source>
        <strain evidence="10 11">OUC007</strain>
    </source>
</reference>
<dbReference type="Proteomes" id="UP000251800">
    <property type="component" value="Unassembled WGS sequence"/>
</dbReference>
<evidence type="ECO:0000256" key="1">
    <source>
        <dbReference type="ARBA" id="ARBA00006040"/>
    </source>
</evidence>
<dbReference type="PANTHER" id="PTHR11804:SF84">
    <property type="entry name" value="SACCHAROLYSIN"/>
    <property type="match status" value="1"/>
</dbReference>
<evidence type="ECO:0000256" key="3">
    <source>
        <dbReference type="ARBA" id="ARBA00022723"/>
    </source>
</evidence>
<dbReference type="GO" id="GO:0006518">
    <property type="term" value="P:peptide metabolic process"/>
    <property type="evidence" value="ECO:0007669"/>
    <property type="project" value="TreeGrafter"/>
</dbReference>
<dbReference type="InterPro" id="IPR024079">
    <property type="entry name" value="MetalloPept_cat_dom_sf"/>
</dbReference>
<feature type="signal peptide" evidence="8">
    <location>
        <begin position="1"/>
        <end position="19"/>
    </location>
</feature>
<evidence type="ECO:0000313" key="10">
    <source>
        <dbReference type="EMBL" id="PWN56788.1"/>
    </source>
</evidence>
<dbReference type="Pfam" id="PF01432">
    <property type="entry name" value="Peptidase_M3"/>
    <property type="match status" value="1"/>
</dbReference>
<evidence type="ECO:0000256" key="8">
    <source>
        <dbReference type="SAM" id="SignalP"/>
    </source>
</evidence>
<dbReference type="GO" id="GO:0006508">
    <property type="term" value="P:proteolysis"/>
    <property type="evidence" value="ECO:0007669"/>
    <property type="project" value="UniProtKB-KW"/>
</dbReference>
<organism evidence="10 11">
    <name type="scientific">Abyssibacter profundi</name>
    <dbReference type="NCBI Taxonomy" id="2182787"/>
    <lineage>
        <taxon>Bacteria</taxon>
        <taxon>Pseudomonadati</taxon>
        <taxon>Pseudomonadota</taxon>
        <taxon>Gammaproteobacteria</taxon>
        <taxon>Chromatiales</taxon>
        <taxon>Oceanococcaceae</taxon>
        <taxon>Abyssibacter</taxon>
    </lineage>
</organism>
<dbReference type="CDD" id="cd06455">
    <property type="entry name" value="M3A_TOP"/>
    <property type="match status" value="1"/>
</dbReference>
<evidence type="ECO:0000256" key="6">
    <source>
        <dbReference type="ARBA" id="ARBA00023049"/>
    </source>
</evidence>
<dbReference type="InterPro" id="IPR045090">
    <property type="entry name" value="Pept_M3A_M3B"/>
</dbReference>
<sequence length="656" mass="73184">MMRRLLCVASCLLAGVAEARITLPMLTAAEISASCEQALTLGAARAQQLAQGRVDGPVLHGWDRMMASVENTVGPVYILAYVHPDKTVRDAGEACIVEYTQFETSLYQDEALYAAISDVEPQDAIDAKLKQDLLIAFADAGVSLPPERRQRAAAILTELQSLGQRFARNIRENNTKLTFSGDELAGLPASYLEQHDVQPGGSLTVGFDYPDYGPFMRSASNESARQRYYTAFNRRGGAENLELLDRIVELRHEYAGLHGLESYAEFVLQRRMVGSVARLDRFLTEVGAVTREAEAADVARLRAMKAEDQGRPLDEVQLKQWDRSYYIEQYRQATAQVDQEALRAYFPTLAVRDWILAVTATQYGLRFEPADVPVWHEDVVYYDVIDQHSGERLSGLYLDLFPRQGKFKHAAAFPVRGASTLQGRTPISVLVTNFDRNGLTQGEVETFFHEFGHGVHGVLSRTRYVSHAGTSVERDFVEAPSQMFEEWARRPESLALLQAHCTGCPVLGEDQIRRLDVARRLASGMRYARQHLYASFDFQLYQNPPQSAQALWEQMTAQTPYGYAPETQFPGAFSHIAGGYASGYYGYMWSEAIALDMLSAFGTSIVNPQVGLRFRNLILARGSEQSADAMVRSFLGRAPSNATFFDEIRGQRSAVQ</sequence>
<feature type="domain" description="Peptidase M3A/M3B catalytic" evidence="9">
    <location>
        <begin position="215"/>
        <end position="648"/>
    </location>
</feature>
<dbReference type="AlphaFoldDB" id="A0A363UMX6"/>
<protein>
    <submittedName>
        <fullName evidence="10">Zn-dependent oligopeptidase</fullName>
    </submittedName>
</protein>
<comment type="similarity">
    <text evidence="1 7">Belongs to the peptidase M3 family.</text>
</comment>
<evidence type="ECO:0000256" key="4">
    <source>
        <dbReference type="ARBA" id="ARBA00022801"/>
    </source>
</evidence>
<keyword evidence="11" id="KW-1185">Reference proteome</keyword>
<evidence type="ECO:0000256" key="7">
    <source>
        <dbReference type="RuleBase" id="RU003435"/>
    </source>
</evidence>
<dbReference type="PANTHER" id="PTHR11804">
    <property type="entry name" value="PROTEASE M3 THIMET OLIGOPEPTIDASE-RELATED"/>
    <property type="match status" value="1"/>
</dbReference>
<dbReference type="GO" id="GO:0046872">
    <property type="term" value="F:metal ion binding"/>
    <property type="evidence" value="ECO:0007669"/>
    <property type="project" value="UniProtKB-UniRule"/>
</dbReference>
<dbReference type="GO" id="GO:0004222">
    <property type="term" value="F:metalloendopeptidase activity"/>
    <property type="evidence" value="ECO:0007669"/>
    <property type="project" value="InterPro"/>
</dbReference>